<dbReference type="InterPro" id="IPR035897">
    <property type="entry name" value="Toll_tir_struct_dom_sf"/>
</dbReference>
<comment type="caution">
    <text evidence="1">The sequence shown here is derived from an EMBL/GenBank/DDBJ whole genome shotgun (WGS) entry which is preliminary data.</text>
</comment>
<dbReference type="OrthoDB" id="7285215at2"/>
<proteinExistence type="predicted"/>
<dbReference type="Gene3D" id="3.40.50.10140">
    <property type="entry name" value="Toll/interleukin-1 receptor homology (TIR) domain"/>
    <property type="match status" value="1"/>
</dbReference>
<evidence type="ECO:0000313" key="2">
    <source>
        <dbReference type="Proteomes" id="UP000005939"/>
    </source>
</evidence>
<dbReference type="STRING" id="1088868.CIN_19930"/>
<protein>
    <submittedName>
        <fullName evidence="1">Uncharacterized protein</fullName>
    </submittedName>
</protein>
<sequence>MTEKPQIFLSHITEERELALIFKIEIEKKFLGTLDVFLSSDSGSVSLGNYWLDNITAGLRECILMIVFCSSYSIQRSWINFECGAGWGRGIDIIPICHSGLRPVDLPLPISLLQGFSIDQTVKLQEVFDAIAKKLKLNPPQMDTQLISDQCNQFQTEYSKNQKIKLYLIQIKEKQPYLWQALQENINQFNQVSRHKTIVISNYAQVDYQKIEQYLENLQENKHLEFSFGNINLLIGPVDSKVTYGTLQLQFSDDAIDVLKTLV</sequence>
<reference evidence="1 2" key="1">
    <citation type="submission" date="2011-10" db="EMBL/GenBank/DDBJ databases">
        <title>Genome Sequence of Commensalibacter intestini A911, isolated from Drosophila gut.</title>
        <authorList>
            <person name="Lee W.-J."/>
            <person name="Kim E.-K."/>
        </authorList>
    </citation>
    <scope>NUCLEOTIDE SEQUENCE [LARGE SCALE GENOMIC DNA]</scope>
    <source>
        <strain evidence="1 2">A911</strain>
    </source>
</reference>
<dbReference type="RefSeq" id="WP_008854983.1">
    <property type="nucleotide sequence ID" value="NZ_AGFR01000012.1"/>
</dbReference>
<organism evidence="1 2">
    <name type="scientific">Commensalibacter intestini A911</name>
    <dbReference type="NCBI Taxonomy" id="1088868"/>
    <lineage>
        <taxon>Bacteria</taxon>
        <taxon>Pseudomonadati</taxon>
        <taxon>Pseudomonadota</taxon>
        <taxon>Alphaproteobacteria</taxon>
        <taxon>Acetobacterales</taxon>
        <taxon>Acetobacteraceae</taxon>
    </lineage>
</organism>
<name>G6F2Z7_9PROT</name>
<gene>
    <name evidence="1" type="ORF">CIN_19930</name>
</gene>
<accession>G6F2Z7</accession>
<dbReference type="AlphaFoldDB" id="G6F2Z7"/>
<dbReference type="Proteomes" id="UP000005939">
    <property type="component" value="Unassembled WGS sequence"/>
</dbReference>
<dbReference type="SUPFAM" id="SSF52200">
    <property type="entry name" value="Toll/Interleukin receptor TIR domain"/>
    <property type="match status" value="1"/>
</dbReference>
<evidence type="ECO:0000313" key="1">
    <source>
        <dbReference type="EMBL" id="EHD13010.1"/>
    </source>
</evidence>
<dbReference type="EMBL" id="AGFR01000012">
    <property type="protein sequence ID" value="EHD13010.1"/>
    <property type="molecule type" value="Genomic_DNA"/>
</dbReference>